<dbReference type="InterPro" id="IPR001647">
    <property type="entry name" value="HTH_TetR"/>
</dbReference>
<evidence type="ECO:0000256" key="3">
    <source>
        <dbReference type="SAM" id="MobiDB-lite"/>
    </source>
</evidence>
<keyword evidence="1 2" id="KW-0238">DNA-binding</keyword>
<evidence type="ECO:0000256" key="1">
    <source>
        <dbReference type="ARBA" id="ARBA00023125"/>
    </source>
</evidence>
<dbReference type="Gene3D" id="1.10.357.10">
    <property type="entry name" value="Tetracycline Repressor, domain 2"/>
    <property type="match status" value="1"/>
</dbReference>
<evidence type="ECO:0000313" key="5">
    <source>
        <dbReference type="EMBL" id="PWH07907.1"/>
    </source>
</evidence>
<name>A0A2U2RPV9_9MICO</name>
<dbReference type="GO" id="GO:0000976">
    <property type="term" value="F:transcription cis-regulatory region binding"/>
    <property type="evidence" value="ECO:0007669"/>
    <property type="project" value="TreeGrafter"/>
</dbReference>
<keyword evidence="6" id="KW-1185">Reference proteome</keyword>
<feature type="region of interest" description="Disordered" evidence="3">
    <location>
        <begin position="1"/>
        <end position="21"/>
    </location>
</feature>
<evidence type="ECO:0000256" key="2">
    <source>
        <dbReference type="PROSITE-ProRule" id="PRU00335"/>
    </source>
</evidence>
<dbReference type="Pfam" id="PF00440">
    <property type="entry name" value="TetR_N"/>
    <property type="match status" value="1"/>
</dbReference>
<dbReference type="GO" id="GO:0003700">
    <property type="term" value="F:DNA-binding transcription factor activity"/>
    <property type="evidence" value="ECO:0007669"/>
    <property type="project" value="TreeGrafter"/>
</dbReference>
<feature type="domain" description="HTH tetR-type" evidence="4">
    <location>
        <begin position="25"/>
        <end position="85"/>
    </location>
</feature>
<dbReference type="SUPFAM" id="SSF46689">
    <property type="entry name" value="Homeodomain-like"/>
    <property type="match status" value="1"/>
</dbReference>
<feature type="DNA-binding region" description="H-T-H motif" evidence="2">
    <location>
        <begin position="48"/>
        <end position="67"/>
    </location>
</feature>
<dbReference type="InterPro" id="IPR050109">
    <property type="entry name" value="HTH-type_TetR-like_transc_reg"/>
</dbReference>
<dbReference type="PRINTS" id="PR00455">
    <property type="entry name" value="HTHTETR"/>
</dbReference>
<protein>
    <recommendedName>
        <fullName evidence="4">HTH tetR-type domain-containing protein</fullName>
    </recommendedName>
</protein>
<proteinExistence type="predicted"/>
<dbReference type="PROSITE" id="PS50977">
    <property type="entry name" value="HTH_TETR_2"/>
    <property type="match status" value="1"/>
</dbReference>
<gene>
    <name evidence="5" type="ORF">DEO23_01720</name>
</gene>
<dbReference type="PANTHER" id="PTHR30055">
    <property type="entry name" value="HTH-TYPE TRANSCRIPTIONAL REGULATOR RUTR"/>
    <property type="match status" value="1"/>
</dbReference>
<dbReference type="Proteomes" id="UP000245590">
    <property type="component" value="Unassembled WGS sequence"/>
</dbReference>
<comment type="caution">
    <text evidence="5">The sequence shown here is derived from an EMBL/GenBank/DDBJ whole genome shotgun (WGS) entry which is preliminary data.</text>
</comment>
<accession>A0A2U2RPV9</accession>
<reference evidence="5 6" key="1">
    <citation type="submission" date="2018-05" db="EMBL/GenBank/DDBJ databases">
        <title>Brachybacterium sp. M1HQ-2T, whole genome shotgun sequence.</title>
        <authorList>
            <person name="Tuo L."/>
        </authorList>
    </citation>
    <scope>NUCLEOTIDE SEQUENCE [LARGE SCALE GENOMIC DNA]</scope>
    <source>
        <strain evidence="5 6">M1HQ-2</strain>
    </source>
</reference>
<dbReference type="InterPro" id="IPR009057">
    <property type="entry name" value="Homeodomain-like_sf"/>
</dbReference>
<dbReference type="AlphaFoldDB" id="A0A2U2RPV9"/>
<dbReference type="OrthoDB" id="7505659at2"/>
<sequence>MPSNSPNSHDESVIGRRPGSYAKGVARRQEILDRALEVFQERGDQSTSLRRIAESIGVSHATLLHFFDSGEQLLLAVYEHAESQRETAGAKGPVAVIVDAATRNVRVCPARSTWSRPSSKGGRVYGQEGSLGWVHGTAGGGARHAMKSGG</sequence>
<evidence type="ECO:0000313" key="6">
    <source>
        <dbReference type="Proteomes" id="UP000245590"/>
    </source>
</evidence>
<dbReference type="EMBL" id="QFKX01000001">
    <property type="protein sequence ID" value="PWH07907.1"/>
    <property type="molecule type" value="Genomic_DNA"/>
</dbReference>
<evidence type="ECO:0000259" key="4">
    <source>
        <dbReference type="PROSITE" id="PS50977"/>
    </source>
</evidence>
<dbReference type="PANTHER" id="PTHR30055:SF226">
    <property type="entry name" value="HTH-TYPE TRANSCRIPTIONAL REGULATOR PKSA"/>
    <property type="match status" value="1"/>
</dbReference>
<organism evidence="5 6">
    <name type="scientific">Brachybacterium endophyticum</name>
    <dbReference type="NCBI Taxonomy" id="2182385"/>
    <lineage>
        <taxon>Bacteria</taxon>
        <taxon>Bacillati</taxon>
        <taxon>Actinomycetota</taxon>
        <taxon>Actinomycetes</taxon>
        <taxon>Micrococcales</taxon>
        <taxon>Dermabacteraceae</taxon>
        <taxon>Brachybacterium</taxon>
    </lineage>
</organism>